<evidence type="ECO:0000256" key="12">
    <source>
        <dbReference type="ARBA" id="ARBA00049091"/>
    </source>
</evidence>
<dbReference type="PIRSF" id="PIRSF000239">
    <property type="entry name" value="AHPC"/>
    <property type="match status" value="1"/>
</dbReference>
<keyword evidence="7" id="KW-1015">Disulfide bond</keyword>
<evidence type="ECO:0000256" key="8">
    <source>
        <dbReference type="ARBA" id="ARBA00023284"/>
    </source>
</evidence>
<evidence type="ECO:0000256" key="2">
    <source>
        <dbReference type="ARBA" id="ARBA00011245"/>
    </source>
</evidence>
<evidence type="ECO:0000256" key="1">
    <source>
        <dbReference type="ARBA" id="ARBA00003330"/>
    </source>
</evidence>
<evidence type="ECO:0000313" key="14">
    <source>
        <dbReference type="EMBL" id="NID06932.1"/>
    </source>
</evidence>
<evidence type="ECO:0000256" key="9">
    <source>
        <dbReference type="ARBA" id="ARBA00032824"/>
    </source>
</evidence>
<dbReference type="PROSITE" id="PS51352">
    <property type="entry name" value="THIOREDOXIN_2"/>
    <property type="match status" value="1"/>
</dbReference>
<evidence type="ECO:0000256" key="5">
    <source>
        <dbReference type="ARBA" id="ARBA00022862"/>
    </source>
</evidence>
<evidence type="ECO:0000256" key="11">
    <source>
        <dbReference type="ARBA" id="ARBA00042639"/>
    </source>
</evidence>
<evidence type="ECO:0000256" key="3">
    <source>
        <dbReference type="ARBA" id="ARBA00013017"/>
    </source>
</evidence>
<proteinExistence type="inferred from homology"/>
<comment type="catalytic activity">
    <reaction evidence="12">
        <text>a hydroperoxide + [thioredoxin]-dithiol = an alcohol + [thioredoxin]-disulfide + H2O</text>
        <dbReference type="Rhea" id="RHEA:62620"/>
        <dbReference type="Rhea" id="RHEA-COMP:10698"/>
        <dbReference type="Rhea" id="RHEA-COMP:10700"/>
        <dbReference type="ChEBI" id="CHEBI:15377"/>
        <dbReference type="ChEBI" id="CHEBI:29950"/>
        <dbReference type="ChEBI" id="CHEBI:30879"/>
        <dbReference type="ChEBI" id="CHEBI:35924"/>
        <dbReference type="ChEBI" id="CHEBI:50058"/>
        <dbReference type="EC" id="1.11.1.24"/>
    </reaction>
</comment>
<comment type="subunit">
    <text evidence="2">Monomer.</text>
</comment>
<reference evidence="14 15" key="1">
    <citation type="journal article" date="2011" name="Curr. Microbiol.">
        <title>Luteibacter jiangsuensis sp. nov.: a methamidophos-degrading bacterium isolated from a methamidophos-manufacturing factory.</title>
        <authorList>
            <person name="Wang L."/>
            <person name="Wang G.L."/>
            <person name="Li S.P."/>
            <person name="Jiang J.D."/>
        </authorList>
    </citation>
    <scope>NUCLEOTIDE SEQUENCE [LARGE SCALE GENOMIC DNA]</scope>
    <source>
        <strain evidence="14 15">CGMCC 1.10133</strain>
    </source>
</reference>
<comment type="caution">
    <text evidence="14">The sequence shown here is derived from an EMBL/GenBank/DDBJ whole genome shotgun (WGS) entry which is preliminary data.</text>
</comment>
<organism evidence="14 15">
    <name type="scientific">Luteibacter jiangsuensis</name>
    <dbReference type="NCBI Taxonomy" id="637577"/>
    <lineage>
        <taxon>Bacteria</taxon>
        <taxon>Pseudomonadati</taxon>
        <taxon>Pseudomonadota</taxon>
        <taxon>Gammaproteobacteria</taxon>
        <taxon>Lysobacterales</taxon>
        <taxon>Rhodanobacteraceae</taxon>
        <taxon>Luteibacter</taxon>
    </lineage>
</organism>
<dbReference type="Proteomes" id="UP001429601">
    <property type="component" value="Unassembled WGS sequence"/>
</dbReference>
<evidence type="ECO:0000313" key="15">
    <source>
        <dbReference type="Proteomes" id="UP001429601"/>
    </source>
</evidence>
<evidence type="ECO:0000256" key="6">
    <source>
        <dbReference type="ARBA" id="ARBA00023002"/>
    </source>
</evidence>
<dbReference type="InterPro" id="IPR036249">
    <property type="entry name" value="Thioredoxin-like_sf"/>
</dbReference>
<keyword evidence="15" id="KW-1185">Reference proteome</keyword>
<keyword evidence="4" id="KW-0575">Peroxidase</keyword>
<evidence type="ECO:0000256" key="7">
    <source>
        <dbReference type="ARBA" id="ARBA00023157"/>
    </source>
</evidence>
<dbReference type="InterPro" id="IPR050924">
    <property type="entry name" value="Peroxiredoxin_BCP/PrxQ"/>
</dbReference>
<evidence type="ECO:0000256" key="10">
    <source>
        <dbReference type="ARBA" id="ARBA00038489"/>
    </source>
</evidence>
<evidence type="ECO:0000259" key="13">
    <source>
        <dbReference type="PROSITE" id="PS51352"/>
    </source>
</evidence>
<dbReference type="EC" id="1.11.1.24" evidence="3"/>
<dbReference type="EMBL" id="JAAQQR010000012">
    <property type="protein sequence ID" value="NID06932.1"/>
    <property type="molecule type" value="Genomic_DNA"/>
</dbReference>
<dbReference type="RefSeq" id="WP_167129645.1">
    <property type="nucleotide sequence ID" value="NZ_JAAQQR010000012.1"/>
</dbReference>
<dbReference type="PANTHER" id="PTHR42801:SF4">
    <property type="entry name" value="AHPC_TSA FAMILY PROTEIN"/>
    <property type="match status" value="1"/>
</dbReference>
<dbReference type="CDD" id="cd03017">
    <property type="entry name" value="PRX_BCP"/>
    <property type="match status" value="1"/>
</dbReference>
<gene>
    <name evidence="14" type="ORF">HBF26_18740</name>
</gene>
<name>A0ABX0QCD4_9GAMM</name>
<dbReference type="InterPro" id="IPR000866">
    <property type="entry name" value="AhpC/TSA"/>
</dbReference>
<dbReference type="Gene3D" id="3.40.30.10">
    <property type="entry name" value="Glutaredoxin"/>
    <property type="match status" value="1"/>
</dbReference>
<keyword evidence="5" id="KW-0049">Antioxidant</keyword>
<dbReference type="SUPFAM" id="SSF52833">
    <property type="entry name" value="Thioredoxin-like"/>
    <property type="match status" value="1"/>
</dbReference>
<feature type="domain" description="Thioredoxin" evidence="13">
    <location>
        <begin position="2"/>
        <end position="152"/>
    </location>
</feature>
<sequence length="156" mass="17119">MTGKGKKLPKLEGNLGDGSTLSLSSLQGRWVVVFFYPKDNTPGCTNEAKDFRDLYAAFQARNAEVIGVSRDSVRSHANFAAKHDLPFPLVSDADEAWCKAFDVIHEKVLYGKRYLGVVRSTFLIDPSGRLAAEWRGIKIPGHVQAVLDTLLSVPTA</sequence>
<comment type="similarity">
    <text evidence="10">Belongs to the peroxiredoxin family. BCP/PrxQ subfamily.</text>
</comment>
<keyword evidence="6" id="KW-0560">Oxidoreductase</keyword>
<dbReference type="InterPro" id="IPR024706">
    <property type="entry name" value="Peroxiredoxin_AhpC-typ"/>
</dbReference>
<dbReference type="PANTHER" id="PTHR42801">
    <property type="entry name" value="THIOREDOXIN-DEPENDENT PEROXIDE REDUCTASE"/>
    <property type="match status" value="1"/>
</dbReference>
<comment type="function">
    <text evidence="1">Thiol-specific peroxidase that catalyzes the reduction of hydrogen peroxide and organic hydroperoxides to water and alcohols, respectively. Plays a role in cell protection against oxidative stress by detoxifying peroxides and as sensor of hydrogen peroxide-mediated signaling events.</text>
</comment>
<evidence type="ECO:0000256" key="4">
    <source>
        <dbReference type="ARBA" id="ARBA00022559"/>
    </source>
</evidence>
<dbReference type="Pfam" id="PF00578">
    <property type="entry name" value="AhpC-TSA"/>
    <property type="match status" value="1"/>
</dbReference>
<keyword evidence="8" id="KW-0676">Redox-active center</keyword>
<dbReference type="InterPro" id="IPR013766">
    <property type="entry name" value="Thioredoxin_domain"/>
</dbReference>
<accession>A0ABX0QCD4</accession>
<protein>
    <recommendedName>
        <fullName evidence="3">thioredoxin-dependent peroxiredoxin</fullName>
        <ecNumber evidence="3">1.11.1.24</ecNumber>
    </recommendedName>
    <alternativeName>
        <fullName evidence="9">Thioredoxin peroxidase</fullName>
    </alternativeName>
    <alternativeName>
        <fullName evidence="11">Thioredoxin-dependent peroxiredoxin Bcp</fullName>
    </alternativeName>
</protein>